<accession>A0A9P6W2Z9</accession>
<feature type="signal peptide" evidence="2">
    <location>
        <begin position="1"/>
        <end position="19"/>
    </location>
</feature>
<dbReference type="OrthoDB" id="2530339at2759"/>
<evidence type="ECO:0000256" key="2">
    <source>
        <dbReference type="SAM" id="SignalP"/>
    </source>
</evidence>
<evidence type="ECO:0000256" key="1">
    <source>
        <dbReference type="SAM" id="Phobius"/>
    </source>
</evidence>
<reference evidence="3 4" key="1">
    <citation type="submission" date="2020-11" db="EMBL/GenBank/DDBJ databases">
        <title>Kefir isolates.</title>
        <authorList>
            <person name="Marcisauskas S."/>
            <person name="Kim Y."/>
            <person name="Blasche S."/>
        </authorList>
    </citation>
    <scope>NUCLEOTIDE SEQUENCE [LARGE SCALE GENOMIC DNA]</scope>
    <source>
        <strain evidence="3 4">KR</strain>
    </source>
</reference>
<dbReference type="EMBL" id="PUHQ01000038">
    <property type="protein sequence ID" value="KAG0661050.1"/>
    <property type="molecule type" value="Genomic_DNA"/>
</dbReference>
<feature type="chain" id="PRO_5040379300" description="Extracellular membrane protein CFEM domain-containing protein" evidence="2">
    <location>
        <begin position="20"/>
        <end position="225"/>
    </location>
</feature>
<protein>
    <recommendedName>
        <fullName evidence="5">Extracellular membrane protein CFEM domain-containing protein</fullName>
    </recommendedName>
</protein>
<keyword evidence="4" id="KW-1185">Reference proteome</keyword>
<gene>
    <name evidence="3" type="ORF">C6P46_004157</name>
</gene>
<sequence>MMIIAALFPLLALMPLASAQLPASAPHCVATCLQAKINEAGSLAPRVQPSDIAGLCATSAFVEAYDNLTSSADSCSDEAAELGRGGRRPFAPSKVLRSGGEFGCVETALTGSASSKLASASSSIKSEASDATSEAEGSVFTTVASATSSASGTRTSTASGSESISSSFASVTSSLASEVSSRASGSAAAASASQGNGNSAFAIASPSIFTAFISSVVLGALAVFA</sequence>
<keyword evidence="1" id="KW-0812">Transmembrane</keyword>
<keyword evidence="2" id="KW-0732">Signal</keyword>
<organism evidence="3 4">
    <name type="scientific">Rhodotorula mucilaginosa</name>
    <name type="common">Yeast</name>
    <name type="synonym">Rhodotorula rubra</name>
    <dbReference type="NCBI Taxonomy" id="5537"/>
    <lineage>
        <taxon>Eukaryota</taxon>
        <taxon>Fungi</taxon>
        <taxon>Dikarya</taxon>
        <taxon>Basidiomycota</taxon>
        <taxon>Pucciniomycotina</taxon>
        <taxon>Microbotryomycetes</taxon>
        <taxon>Sporidiobolales</taxon>
        <taxon>Sporidiobolaceae</taxon>
        <taxon>Rhodotorula</taxon>
    </lineage>
</organism>
<feature type="transmembrane region" description="Helical" evidence="1">
    <location>
        <begin position="200"/>
        <end position="224"/>
    </location>
</feature>
<dbReference type="AlphaFoldDB" id="A0A9P6W2Z9"/>
<evidence type="ECO:0000313" key="3">
    <source>
        <dbReference type="EMBL" id="KAG0661050.1"/>
    </source>
</evidence>
<keyword evidence="1" id="KW-0472">Membrane</keyword>
<proteinExistence type="predicted"/>
<dbReference type="Proteomes" id="UP000777482">
    <property type="component" value="Unassembled WGS sequence"/>
</dbReference>
<evidence type="ECO:0008006" key="5">
    <source>
        <dbReference type="Google" id="ProtNLM"/>
    </source>
</evidence>
<comment type="caution">
    <text evidence="3">The sequence shown here is derived from an EMBL/GenBank/DDBJ whole genome shotgun (WGS) entry which is preliminary data.</text>
</comment>
<keyword evidence="1" id="KW-1133">Transmembrane helix</keyword>
<evidence type="ECO:0000313" key="4">
    <source>
        <dbReference type="Proteomes" id="UP000777482"/>
    </source>
</evidence>
<name>A0A9P6W2Z9_RHOMI</name>